<keyword evidence="3" id="KW-1185">Reference proteome</keyword>
<comment type="caution">
    <text evidence="2">The sequence shown here is derived from an EMBL/GenBank/DDBJ whole genome shotgun (WGS) entry which is preliminary data.</text>
</comment>
<evidence type="ECO:0000313" key="3">
    <source>
        <dbReference type="Proteomes" id="UP000566819"/>
    </source>
</evidence>
<proteinExistence type="predicted"/>
<protein>
    <submittedName>
        <fullName evidence="2">Uncharacterized protein</fullName>
    </submittedName>
</protein>
<sequence length="271" mass="30277">MTLDQVPKSGFLWSPPSTEAPAEKPVKVSTSTEMFEERPAKRQKLFTSVIPKVGKLSAVKEIQFNEAPLKDISFRKFALKILPTISSLAVLIPAISVQPYFFSTGKPDAKPIMAFHKEGGHTGSWYTWGDRGIPFRASLKGNSWTPVNGIISFPHMWDEFESAADALDETKAEAFKFKRHGIHFLFCLEGAKENDTERELCLFPTLMRGEFHPVRSTVEAFSRKGKMGLPEEGKPLAAGLMVEKNERGCEMTVGVKTTTGQVCRYNIKLFD</sequence>
<evidence type="ECO:0000313" key="2">
    <source>
        <dbReference type="EMBL" id="KAF4637243.1"/>
    </source>
</evidence>
<gene>
    <name evidence="2" type="ORF">G7Y89_g840</name>
</gene>
<dbReference type="AlphaFoldDB" id="A0A8H4W7J6"/>
<accession>A0A8H4W7J6</accession>
<feature type="region of interest" description="Disordered" evidence="1">
    <location>
        <begin position="1"/>
        <end position="34"/>
    </location>
</feature>
<name>A0A8H4W7J6_9HELO</name>
<dbReference type="OrthoDB" id="3035230at2759"/>
<organism evidence="2 3">
    <name type="scientific">Cudoniella acicularis</name>
    <dbReference type="NCBI Taxonomy" id="354080"/>
    <lineage>
        <taxon>Eukaryota</taxon>
        <taxon>Fungi</taxon>
        <taxon>Dikarya</taxon>
        <taxon>Ascomycota</taxon>
        <taxon>Pezizomycotina</taxon>
        <taxon>Leotiomycetes</taxon>
        <taxon>Helotiales</taxon>
        <taxon>Tricladiaceae</taxon>
        <taxon>Cudoniella</taxon>
    </lineage>
</organism>
<dbReference type="Proteomes" id="UP000566819">
    <property type="component" value="Unassembled WGS sequence"/>
</dbReference>
<dbReference type="EMBL" id="JAAMPI010000029">
    <property type="protein sequence ID" value="KAF4637243.1"/>
    <property type="molecule type" value="Genomic_DNA"/>
</dbReference>
<evidence type="ECO:0000256" key="1">
    <source>
        <dbReference type="SAM" id="MobiDB-lite"/>
    </source>
</evidence>
<reference evidence="2 3" key="1">
    <citation type="submission" date="2020-03" db="EMBL/GenBank/DDBJ databases">
        <title>Draft Genome Sequence of Cudoniella acicularis.</title>
        <authorList>
            <person name="Buettner E."/>
            <person name="Kellner H."/>
        </authorList>
    </citation>
    <scope>NUCLEOTIDE SEQUENCE [LARGE SCALE GENOMIC DNA]</scope>
    <source>
        <strain evidence="2 3">DSM 108380</strain>
    </source>
</reference>